<reference evidence="2 3" key="1">
    <citation type="submission" date="2020-02" db="EMBL/GenBank/DDBJ databases">
        <title>Characterization of phylogenetic diversity of novel bifidobacterial species isolated in Czech ZOOs.</title>
        <authorList>
            <person name="Lugli G.A."/>
            <person name="Vera N.B."/>
            <person name="Ventura M."/>
        </authorList>
    </citation>
    <scope>NUCLEOTIDE SEQUENCE [LARGE SCALE GENOMIC DNA]</scope>
    <source>
        <strain evidence="2 3">DSM 109957</strain>
    </source>
</reference>
<proteinExistence type="predicted"/>
<protein>
    <submittedName>
        <fullName evidence="2">Phage portal protein gp6</fullName>
    </submittedName>
</protein>
<dbReference type="Proteomes" id="UP000532194">
    <property type="component" value="Unassembled WGS sequence"/>
</dbReference>
<evidence type="ECO:0000256" key="1">
    <source>
        <dbReference type="SAM" id="MobiDB-lite"/>
    </source>
</evidence>
<dbReference type="EMBL" id="JAAIII010000003">
    <property type="protein sequence ID" value="NMM93879.1"/>
    <property type="molecule type" value="Genomic_DNA"/>
</dbReference>
<gene>
    <name evidence="2" type="ORF">G1C95_1066</name>
</gene>
<name>A0A7Y0EP85_9BIFI</name>
<comment type="caution">
    <text evidence="2">The sequence shown here is derived from an EMBL/GenBank/DDBJ whole genome shotgun (WGS) entry which is preliminary data.</text>
</comment>
<feature type="region of interest" description="Disordered" evidence="1">
    <location>
        <begin position="501"/>
        <end position="542"/>
    </location>
</feature>
<dbReference type="RefSeq" id="WP_169171932.1">
    <property type="nucleotide sequence ID" value="NZ_JAAIII010000003.1"/>
</dbReference>
<organism evidence="2 3">
    <name type="scientific">Bifidobacterium oedipodis</name>
    <dbReference type="NCBI Taxonomy" id="2675322"/>
    <lineage>
        <taxon>Bacteria</taxon>
        <taxon>Bacillati</taxon>
        <taxon>Actinomycetota</taxon>
        <taxon>Actinomycetes</taxon>
        <taxon>Bifidobacteriales</taxon>
        <taxon>Bifidobacteriaceae</taxon>
        <taxon>Bifidobacterium</taxon>
    </lineage>
</organism>
<sequence>MAKIKSLVVGDDEPHGDGMVLTRLANRLQARIPKLCELKTFYDGRESIPTKYVPKNMNTTSADVYRRFVDICPMNLASTIANAVITSQNPIGFRLVDDKSMRSTAADDMWDSTGMNVRALNMFMDMSLYGAAYAMVFPREYPSYIQRLSPWTTSVSPDKDSAVVYDFDADEGMEYLTLYRLIRDDKGEVVRVYSRTAQHETENRTLYSDSVDDEESVYSLANDEDAKLPALPQQFQWAGEAQDDTWEFAKQCGCLPVVRLATSTGKGVFESSLRTLSAIDQQRFQRFCIQEMQAFRQRWVSGDMPEYYAKSDPAVKYGHARAGDKIDYSELFEMGPAALWLMPKDAKVSESQVTDITPLVTAATSDIKNLAGATGTPLSILSPDVAGSAEGAKLTTRMLRMKVRDMNARANDAFVLLLRMALLADSQSDAAGQRFETIWEPLELPSELEQSQAAANLKGIIPVKTIMRHYLHFTETDISEAMRDAQDTMFMQALANENRMLETSSQSQSAATLPDSVSDDESLQYGSFDSLESAGESFEEVS</sequence>
<evidence type="ECO:0000313" key="3">
    <source>
        <dbReference type="Proteomes" id="UP000532194"/>
    </source>
</evidence>
<evidence type="ECO:0000313" key="2">
    <source>
        <dbReference type="EMBL" id="NMM93879.1"/>
    </source>
</evidence>
<dbReference type="AlphaFoldDB" id="A0A7Y0EP85"/>
<feature type="compositionally biased region" description="Polar residues" evidence="1">
    <location>
        <begin position="501"/>
        <end position="511"/>
    </location>
</feature>
<keyword evidence="3" id="KW-1185">Reference proteome</keyword>
<accession>A0A7Y0EP85</accession>